<keyword evidence="2" id="KW-0813">Transport</keyword>
<dbReference type="InterPro" id="IPR045324">
    <property type="entry name" value="Small_multidrug_res"/>
</dbReference>
<feature type="transmembrane region" description="Helical" evidence="8">
    <location>
        <begin position="57"/>
        <end position="78"/>
    </location>
</feature>
<protein>
    <submittedName>
        <fullName evidence="9">Multidrug efflux SMR transporter</fullName>
    </submittedName>
</protein>
<dbReference type="SUPFAM" id="SSF103481">
    <property type="entry name" value="Multidrug resistance efflux transporter EmrE"/>
    <property type="match status" value="1"/>
</dbReference>
<evidence type="ECO:0000256" key="1">
    <source>
        <dbReference type="ARBA" id="ARBA00004651"/>
    </source>
</evidence>
<evidence type="ECO:0000256" key="4">
    <source>
        <dbReference type="ARBA" id="ARBA00022692"/>
    </source>
</evidence>
<proteinExistence type="inferred from homology"/>
<dbReference type="Gene3D" id="1.10.3730.20">
    <property type="match status" value="1"/>
</dbReference>
<evidence type="ECO:0000256" key="5">
    <source>
        <dbReference type="ARBA" id="ARBA00022989"/>
    </source>
</evidence>
<dbReference type="EMBL" id="CP088295">
    <property type="protein sequence ID" value="UUY02750.1"/>
    <property type="molecule type" value="Genomic_DNA"/>
</dbReference>
<dbReference type="PANTHER" id="PTHR30561">
    <property type="entry name" value="SMR FAMILY PROTON-DEPENDENT DRUG EFFLUX TRANSPORTER SUGE"/>
    <property type="match status" value="1"/>
</dbReference>
<comment type="subcellular location">
    <subcellularLocation>
        <location evidence="1 7">Cell membrane</location>
        <topology evidence="1 7">Multi-pass membrane protein</topology>
    </subcellularLocation>
</comment>
<evidence type="ECO:0000256" key="2">
    <source>
        <dbReference type="ARBA" id="ARBA00022448"/>
    </source>
</evidence>
<dbReference type="PANTHER" id="PTHR30561:SF1">
    <property type="entry name" value="MULTIDRUG TRANSPORTER EMRE"/>
    <property type="match status" value="1"/>
</dbReference>
<keyword evidence="5 8" id="KW-1133">Transmembrane helix</keyword>
<reference evidence="10" key="1">
    <citation type="submission" date="2021-11" db="EMBL/GenBank/DDBJ databases">
        <title>Cultivation dependent microbiological survey of springs from the worlds oldest radium mine currently devoted to the extraction of radon-saturated water.</title>
        <authorList>
            <person name="Kapinusova G."/>
            <person name="Smrhova T."/>
            <person name="Strejcek M."/>
            <person name="Suman J."/>
            <person name="Jani K."/>
            <person name="Pajer P."/>
            <person name="Uhlik O."/>
        </authorList>
    </citation>
    <scope>NUCLEOTIDE SEQUENCE [LARGE SCALE GENOMIC DNA]</scope>
    <source>
        <strain evidence="10">J379</strain>
    </source>
</reference>
<dbReference type="InterPro" id="IPR037185">
    <property type="entry name" value="EmrE-like"/>
</dbReference>
<evidence type="ECO:0000256" key="7">
    <source>
        <dbReference type="RuleBase" id="RU003942"/>
    </source>
</evidence>
<comment type="similarity">
    <text evidence="7">Belongs to the drug/metabolite transporter (DMT) superfamily. Small multidrug resistance (SMR) (TC 2.A.7.1) family.</text>
</comment>
<evidence type="ECO:0000313" key="10">
    <source>
        <dbReference type="Proteomes" id="UP001058860"/>
    </source>
</evidence>
<evidence type="ECO:0000256" key="3">
    <source>
        <dbReference type="ARBA" id="ARBA00022475"/>
    </source>
</evidence>
<feature type="transmembrane region" description="Helical" evidence="8">
    <location>
        <begin position="84"/>
        <end position="102"/>
    </location>
</feature>
<dbReference type="RefSeq" id="WP_353863273.1">
    <property type="nucleotide sequence ID" value="NZ_CP088295.1"/>
</dbReference>
<keyword evidence="3" id="KW-1003">Cell membrane</keyword>
<evidence type="ECO:0000313" key="9">
    <source>
        <dbReference type="EMBL" id="UUY02750.1"/>
    </source>
</evidence>
<keyword evidence="10" id="KW-1185">Reference proteome</keyword>
<evidence type="ECO:0000256" key="6">
    <source>
        <dbReference type="ARBA" id="ARBA00023136"/>
    </source>
</evidence>
<dbReference type="Proteomes" id="UP001058860">
    <property type="component" value="Chromosome"/>
</dbReference>
<organism evidence="9 10">
    <name type="scientific">Svornostia abyssi</name>
    <dbReference type="NCBI Taxonomy" id="2898438"/>
    <lineage>
        <taxon>Bacteria</taxon>
        <taxon>Bacillati</taxon>
        <taxon>Actinomycetota</taxon>
        <taxon>Thermoleophilia</taxon>
        <taxon>Solirubrobacterales</taxon>
        <taxon>Baekduiaceae</taxon>
        <taxon>Svornostia</taxon>
    </lineage>
</organism>
<name>A0ABY5PE72_9ACTN</name>
<dbReference type="Pfam" id="PF00893">
    <property type="entry name" value="Multi_Drug_Res"/>
    <property type="match status" value="1"/>
</dbReference>
<feature type="transmembrane region" description="Helical" evidence="8">
    <location>
        <begin position="32"/>
        <end position="50"/>
    </location>
</feature>
<evidence type="ECO:0000256" key="8">
    <source>
        <dbReference type="SAM" id="Phobius"/>
    </source>
</evidence>
<sequence>MAGLFLAGAIVAEICATVCLKLSDGLSRPGYTAAMILGYVLSLALLAQTLKTMDVSVAYAIWAGIGTAAITAIGIVAFSEPLTAMKLAGAVLVIVGVVALNLEGAH</sequence>
<keyword evidence="4 7" id="KW-0812">Transmembrane</keyword>
<dbReference type="InterPro" id="IPR000390">
    <property type="entry name" value="Small_drug/metabolite_transptr"/>
</dbReference>
<accession>A0ABY5PE72</accession>
<keyword evidence="6 8" id="KW-0472">Membrane</keyword>
<gene>
    <name evidence="9" type="ORF">LRS13_18985</name>
</gene>